<keyword evidence="1" id="KW-0812">Transmembrane</keyword>
<keyword evidence="1" id="KW-1133">Transmembrane helix</keyword>
<keyword evidence="1" id="KW-0472">Membrane</keyword>
<evidence type="ECO:0000313" key="2">
    <source>
        <dbReference type="EMBL" id="PRQ50471.1"/>
    </source>
</evidence>
<name>A0A2P6RVM3_ROSCH</name>
<protein>
    <submittedName>
        <fullName evidence="2">Uncharacterized protein</fullName>
    </submittedName>
</protein>
<organism evidence="2 3">
    <name type="scientific">Rosa chinensis</name>
    <name type="common">China rose</name>
    <dbReference type="NCBI Taxonomy" id="74649"/>
    <lineage>
        <taxon>Eukaryota</taxon>
        <taxon>Viridiplantae</taxon>
        <taxon>Streptophyta</taxon>
        <taxon>Embryophyta</taxon>
        <taxon>Tracheophyta</taxon>
        <taxon>Spermatophyta</taxon>
        <taxon>Magnoliopsida</taxon>
        <taxon>eudicotyledons</taxon>
        <taxon>Gunneridae</taxon>
        <taxon>Pentapetalae</taxon>
        <taxon>rosids</taxon>
        <taxon>fabids</taxon>
        <taxon>Rosales</taxon>
        <taxon>Rosaceae</taxon>
        <taxon>Rosoideae</taxon>
        <taxon>Rosoideae incertae sedis</taxon>
        <taxon>Rosa</taxon>
    </lineage>
</organism>
<evidence type="ECO:0000256" key="1">
    <source>
        <dbReference type="SAM" id="Phobius"/>
    </source>
</evidence>
<dbReference type="EMBL" id="PDCK01000040">
    <property type="protein sequence ID" value="PRQ50471.1"/>
    <property type="molecule type" value="Genomic_DNA"/>
</dbReference>
<sequence length="58" mass="6670">MFACQGLRDSAKLEVYNCLMILLCLLLISRSLVVVNIILTTETKFGFRQVVFDERDET</sequence>
<evidence type="ECO:0000313" key="3">
    <source>
        <dbReference type="Proteomes" id="UP000238479"/>
    </source>
</evidence>
<comment type="caution">
    <text evidence="2">The sequence shown here is derived from an EMBL/GenBank/DDBJ whole genome shotgun (WGS) entry which is preliminary data.</text>
</comment>
<proteinExistence type="predicted"/>
<reference evidence="2 3" key="1">
    <citation type="journal article" date="2018" name="Nat. Genet.">
        <title>The Rosa genome provides new insights in the design of modern roses.</title>
        <authorList>
            <person name="Bendahmane M."/>
        </authorList>
    </citation>
    <scope>NUCLEOTIDE SEQUENCE [LARGE SCALE GENOMIC DNA]</scope>
    <source>
        <strain evidence="3">cv. Old Blush</strain>
    </source>
</reference>
<dbReference type="Gramene" id="PRQ50471">
    <property type="protein sequence ID" value="PRQ50471"/>
    <property type="gene ID" value="RchiOBHm_Chr2g0133551"/>
</dbReference>
<dbReference type="AlphaFoldDB" id="A0A2P6RVM3"/>
<dbReference type="Proteomes" id="UP000238479">
    <property type="component" value="Chromosome 2"/>
</dbReference>
<gene>
    <name evidence="2" type="ORF">RchiOBHm_Chr2g0133551</name>
</gene>
<keyword evidence="3" id="KW-1185">Reference proteome</keyword>
<accession>A0A2P6RVM3</accession>
<feature type="transmembrane region" description="Helical" evidence="1">
    <location>
        <begin position="20"/>
        <end position="39"/>
    </location>
</feature>